<protein>
    <submittedName>
        <fullName evidence="1">Uncharacterized protein</fullName>
    </submittedName>
</protein>
<comment type="caution">
    <text evidence="1">The sequence shown here is derived from an EMBL/GenBank/DDBJ whole genome shotgun (WGS) entry which is preliminary data.</text>
</comment>
<accession>X1J1D1</accession>
<gene>
    <name evidence="1" type="ORF">S03H2_58314</name>
</gene>
<dbReference type="EMBL" id="BARU01037416">
    <property type="protein sequence ID" value="GAH87792.1"/>
    <property type="molecule type" value="Genomic_DNA"/>
</dbReference>
<evidence type="ECO:0000313" key="1">
    <source>
        <dbReference type="EMBL" id="GAH87792.1"/>
    </source>
</evidence>
<reference evidence="1" key="1">
    <citation type="journal article" date="2014" name="Front. Microbiol.">
        <title>High frequency of phylogenetically diverse reductive dehalogenase-homologous genes in deep subseafloor sedimentary metagenomes.</title>
        <authorList>
            <person name="Kawai M."/>
            <person name="Futagami T."/>
            <person name="Toyoda A."/>
            <person name="Takaki Y."/>
            <person name="Nishi S."/>
            <person name="Hori S."/>
            <person name="Arai W."/>
            <person name="Tsubouchi T."/>
            <person name="Morono Y."/>
            <person name="Uchiyama I."/>
            <person name="Ito T."/>
            <person name="Fujiyama A."/>
            <person name="Inagaki F."/>
            <person name="Takami H."/>
        </authorList>
    </citation>
    <scope>NUCLEOTIDE SEQUENCE</scope>
    <source>
        <strain evidence="1">Expedition CK06-06</strain>
    </source>
</reference>
<name>X1J1D1_9ZZZZ</name>
<proteinExistence type="predicted"/>
<organism evidence="1">
    <name type="scientific">marine sediment metagenome</name>
    <dbReference type="NCBI Taxonomy" id="412755"/>
    <lineage>
        <taxon>unclassified sequences</taxon>
        <taxon>metagenomes</taxon>
        <taxon>ecological metagenomes</taxon>
    </lineage>
</organism>
<sequence length="43" mass="4990">MQQYQQWYHEPSGNHKELLHDKVDEAMCLGTRSGNNIKPGNSF</sequence>
<dbReference type="AlphaFoldDB" id="X1J1D1"/>